<proteinExistence type="predicted"/>
<dbReference type="GO" id="GO:0006203">
    <property type="term" value="P:dGTP catabolic process"/>
    <property type="evidence" value="ECO:0007669"/>
    <property type="project" value="TreeGrafter"/>
</dbReference>
<dbReference type="PANTHER" id="PTHR11373:SF4">
    <property type="entry name" value="DEOXYNUCLEOSIDE TRIPHOSPHATE TRIPHOSPHOHYDROLASE SAMHD1"/>
    <property type="match status" value="1"/>
</dbReference>
<accession>A0AAV1IID2</accession>
<gene>
    <name evidence="3" type="ORF">CVIRNUC_010259</name>
</gene>
<dbReference type="EMBL" id="CAUYUE010000016">
    <property type="protein sequence ID" value="CAK0787043.1"/>
    <property type="molecule type" value="Genomic_DNA"/>
</dbReference>
<evidence type="ECO:0000256" key="1">
    <source>
        <dbReference type="SAM" id="MobiDB-lite"/>
    </source>
</evidence>
<dbReference type="GO" id="GO:0005634">
    <property type="term" value="C:nucleus"/>
    <property type="evidence" value="ECO:0007669"/>
    <property type="project" value="TreeGrafter"/>
</dbReference>
<dbReference type="PROSITE" id="PS51831">
    <property type="entry name" value="HD"/>
    <property type="match status" value="1"/>
</dbReference>
<dbReference type="Gene3D" id="1.10.3210.10">
    <property type="entry name" value="Hypothetical protein af1432"/>
    <property type="match status" value="1"/>
</dbReference>
<dbReference type="Gene3D" id="3.30.70.2760">
    <property type="match status" value="1"/>
</dbReference>
<evidence type="ECO:0000259" key="2">
    <source>
        <dbReference type="PROSITE" id="PS51831"/>
    </source>
</evidence>
<comment type="caution">
    <text evidence="3">The sequence shown here is derived from an EMBL/GenBank/DDBJ whole genome shotgun (WGS) entry which is preliminary data.</text>
</comment>
<dbReference type="SMART" id="SM00471">
    <property type="entry name" value="HDc"/>
    <property type="match status" value="1"/>
</dbReference>
<feature type="region of interest" description="Disordered" evidence="1">
    <location>
        <begin position="509"/>
        <end position="534"/>
    </location>
</feature>
<dbReference type="CDD" id="cd00077">
    <property type="entry name" value="HDc"/>
    <property type="match status" value="1"/>
</dbReference>
<reference evidence="3 4" key="1">
    <citation type="submission" date="2023-10" db="EMBL/GenBank/DDBJ databases">
        <authorList>
            <person name="Maclean D."/>
            <person name="Macfadyen A."/>
        </authorList>
    </citation>
    <scope>NUCLEOTIDE SEQUENCE [LARGE SCALE GENOMIC DNA]</scope>
</reference>
<evidence type="ECO:0000313" key="3">
    <source>
        <dbReference type="EMBL" id="CAK0787043.1"/>
    </source>
</evidence>
<sequence length="534" mass="60762">MEDAEDFTQVNISQAFQDAGVAVSLLPPNHNYDLARNSQDFGCQSQERGKLFNDPVHGHFRLDPVAVKIIDTPQFQRLADLKQLGCTYYVFRGASHNRAEHSMGVAHLAYTLANQVYMLQGKELDISRSDVKCAEVAGLVHDLGHGPYSHVFDRFMARKGRPWHHEKMSVDLLEDILGGEQSHTISRYVNDEEIKHIKDMITSEKGGQPAPPGKRWLYEIVANNRNGLDVDKYDYLQRDSMYSGTKISVDVKRIFPFVKVLDDELCYKYSEYHNIFEVFSTRARMFRSVYLHKKANAVEHMIMDAFVEADPFFKLADATEDAQAFALLDDSILKTIEHYGAARPGFGSFAMDADDDGSTSVRSAQAIIKRLRKRDLYKFVEEFLVPQGDLRNGTWRMPTPAEVLKHGKGNLQERDIIISEAKVDLTKGDQNPMDNVSFFDYPESTEKKTVPRHHISAMFPECNREHWCRVFTRNSAPEVVEATQAAMREFLREQYGARVEACTPIRKKRPVAEPCGPTEAGEPPSARKRILTYA</sequence>
<protein>
    <recommendedName>
        <fullName evidence="2">HD domain-containing protein</fullName>
    </recommendedName>
</protein>
<dbReference type="InterPro" id="IPR003607">
    <property type="entry name" value="HD/PDEase_dom"/>
</dbReference>
<organism evidence="3 4">
    <name type="scientific">Coccomyxa viridis</name>
    <dbReference type="NCBI Taxonomy" id="1274662"/>
    <lineage>
        <taxon>Eukaryota</taxon>
        <taxon>Viridiplantae</taxon>
        <taxon>Chlorophyta</taxon>
        <taxon>core chlorophytes</taxon>
        <taxon>Trebouxiophyceae</taxon>
        <taxon>Trebouxiophyceae incertae sedis</taxon>
        <taxon>Coccomyxaceae</taxon>
        <taxon>Coccomyxa</taxon>
    </lineage>
</organism>
<dbReference type="Pfam" id="PF01966">
    <property type="entry name" value="HD"/>
    <property type="match status" value="1"/>
</dbReference>
<dbReference type="GO" id="GO:0008832">
    <property type="term" value="F:dGTPase activity"/>
    <property type="evidence" value="ECO:0007669"/>
    <property type="project" value="TreeGrafter"/>
</dbReference>
<dbReference type="AlphaFoldDB" id="A0AAV1IID2"/>
<dbReference type="InterPro" id="IPR006674">
    <property type="entry name" value="HD_domain"/>
</dbReference>
<dbReference type="SUPFAM" id="SSF109604">
    <property type="entry name" value="HD-domain/PDEase-like"/>
    <property type="match status" value="1"/>
</dbReference>
<name>A0AAV1IID2_9CHLO</name>
<dbReference type="InterPro" id="IPR050135">
    <property type="entry name" value="dGTPase-like"/>
</dbReference>
<feature type="domain" description="HD" evidence="2">
    <location>
        <begin position="98"/>
        <end position="236"/>
    </location>
</feature>
<keyword evidence="4" id="KW-1185">Reference proteome</keyword>
<dbReference type="Proteomes" id="UP001314263">
    <property type="component" value="Unassembled WGS sequence"/>
</dbReference>
<dbReference type="PANTHER" id="PTHR11373">
    <property type="entry name" value="DEOXYNUCLEOSIDE TRIPHOSPHATE TRIPHOSPHOHYDROLASE"/>
    <property type="match status" value="1"/>
</dbReference>
<evidence type="ECO:0000313" key="4">
    <source>
        <dbReference type="Proteomes" id="UP001314263"/>
    </source>
</evidence>